<evidence type="ECO:0000313" key="1">
    <source>
        <dbReference type="Proteomes" id="UP000887565"/>
    </source>
</evidence>
<evidence type="ECO:0000313" key="2">
    <source>
        <dbReference type="WBParaSite" id="nRc.2.0.1.t14135-RA"/>
    </source>
</evidence>
<name>A0A915IJZ0_ROMCU</name>
<reference evidence="2" key="1">
    <citation type="submission" date="2022-11" db="UniProtKB">
        <authorList>
            <consortium name="WormBaseParasite"/>
        </authorList>
    </citation>
    <scope>IDENTIFICATION</scope>
</reference>
<sequence>MDEIADENFLTHLESYPIYVKSREFMMHSNRKFDEKETRIESDYLNIGFKTNNLSQCSITSKIVDYKTMNNSRIIPLTDPHRPSRLMNIIDPSHHNTMIGFVLDLPRAQTTPTLDENPNQSKVPFIMPANHTDAPIMYTGGGWPLIRRRKRLNKHWLKKYYKRDVVIIKKRNMKRKAAREKVFREKMTAMILEAENFDAKSYVEDFLAKIQWDETKPLPAASLIINPSIAEPLAKQQEENVNENRRREIVHWTSTISIEQLYGLPESSRIDKKAGIVDEEEWQEIVKARERYQKEIGSLRGRNDVDGGDSNSGT</sequence>
<dbReference type="Proteomes" id="UP000887565">
    <property type="component" value="Unplaced"/>
</dbReference>
<dbReference type="WBParaSite" id="nRc.2.0.1.t14135-RA">
    <property type="protein sequence ID" value="nRc.2.0.1.t14135-RA"/>
    <property type="gene ID" value="nRc.2.0.1.g14135"/>
</dbReference>
<dbReference type="AlphaFoldDB" id="A0A915IJZ0"/>
<keyword evidence="1" id="KW-1185">Reference proteome</keyword>
<proteinExistence type="predicted"/>
<protein>
    <submittedName>
        <fullName evidence="2">Uncharacterized protein</fullName>
    </submittedName>
</protein>
<accession>A0A915IJZ0</accession>
<organism evidence="1 2">
    <name type="scientific">Romanomermis culicivorax</name>
    <name type="common">Nematode worm</name>
    <dbReference type="NCBI Taxonomy" id="13658"/>
    <lineage>
        <taxon>Eukaryota</taxon>
        <taxon>Metazoa</taxon>
        <taxon>Ecdysozoa</taxon>
        <taxon>Nematoda</taxon>
        <taxon>Enoplea</taxon>
        <taxon>Dorylaimia</taxon>
        <taxon>Mermithida</taxon>
        <taxon>Mermithoidea</taxon>
        <taxon>Mermithidae</taxon>
        <taxon>Romanomermis</taxon>
    </lineage>
</organism>